<dbReference type="InterPro" id="IPR021809">
    <property type="entry name" value="DUF3386"/>
</dbReference>
<proteinExistence type="predicted"/>
<dbReference type="AlphaFoldDB" id="A0A928VNE9"/>
<sequence>MNIAVGTDATTLFKAAYDNRYTWDHDFPGYTADVTYRCEGTEFHGKAKVSPDPRMGFKGEVTEITDEAVLKAVQGQLWEIAVHRVRRPFEKTHADNQFSFGKTDESGAVEILIDGKVDHYKVRDQEIVLVHRTIHGSIVTINTFSFHDTGEGCLSHTYDSVYQDAKTGEPKGGKSEFTDTYERVGNYQILNRREIKTEEGTMEFTFSNIQLLK</sequence>
<dbReference type="Proteomes" id="UP000625316">
    <property type="component" value="Unassembled WGS sequence"/>
</dbReference>
<protein>
    <submittedName>
        <fullName evidence="1">DUF3386 domain-containing protein</fullName>
    </submittedName>
</protein>
<reference evidence="1" key="1">
    <citation type="submission" date="2020-10" db="EMBL/GenBank/DDBJ databases">
        <authorList>
            <person name="Castelo-Branco R."/>
            <person name="Eusebio N."/>
            <person name="Adriana R."/>
            <person name="Vieira A."/>
            <person name="Brugerolle De Fraissinette N."/>
            <person name="Rezende De Castro R."/>
            <person name="Schneider M.P."/>
            <person name="Vasconcelos V."/>
            <person name="Leao P.N."/>
        </authorList>
    </citation>
    <scope>NUCLEOTIDE SEQUENCE</scope>
    <source>
        <strain evidence="1">LEGE 11480</strain>
    </source>
</reference>
<gene>
    <name evidence="1" type="ORF">IQ266_13885</name>
</gene>
<keyword evidence="2" id="KW-1185">Reference proteome</keyword>
<evidence type="ECO:0000313" key="2">
    <source>
        <dbReference type="Proteomes" id="UP000625316"/>
    </source>
</evidence>
<accession>A0A928VNE9</accession>
<evidence type="ECO:0000313" key="1">
    <source>
        <dbReference type="EMBL" id="MBE9030822.1"/>
    </source>
</evidence>
<name>A0A928VNE9_9CYAN</name>
<dbReference type="EMBL" id="JADEXQ010000045">
    <property type="protein sequence ID" value="MBE9030822.1"/>
    <property type="molecule type" value="Genomic_DNA"/>
</dbReference>
<dbReference type="Pfam" id="PF11866">
    <property type="entry name" value="DUF3386"/>
    <property type="match status" value="1"/>
</dbReference>
<comment type="caution">
    <text evidence="1">The sequence shown here is derived from an EMBL/GenBank/DDBJ whole genome shotgun (WGS) entry which is preliminary data.</text>
</comment>
<organism evidence="1 2">
    <name type="scientific">Romeriopsis navalis LEGE 11480</name>
    <dbReference type="NCBI Taxonomy" id="2777977"/>
    <lineage>
        <taxon>Bacteria</taxon>
        <taxon>Bacillati</taxon>
        <taxon>Cyanobacteriota</taxon>
        <taxon>Cyanophyceae</taxon>
        <taxon>Leptolyngbyales</taxon>
        <taxon>Leptolyngbyaceae</taxon>
        <taxon>Romeriopsis</taxon>
        <taxon>Romeriopsis navalis</taxon>
    </lineage>
</organism>
<dbReference type="RefSeq" id="WP_264325650.1">
    <property type="nucleotide sequence ID" value="NZ_JADEXQ010000045.1"/>
</dbReference>